<reference evidence="3" key="1">
    <citation type="submission" date="2016-06" db="UniProtKB">
        <authorList>
            <consortium name="WormBaseParasite"/>
        </authorList>
    </citation>
    <scope>IDENTIFICATION</scope>
</reference>
<proteinExistence type="predicted"/>
<evidence type="ECO:0000313" key="1">
    <source>
        <dbReference type="EMBL" id="VDP72665.1"/>
    </source>
</evidence>
<name>A0A183ABX4_9TREM</name>
<dbReference type="Proteomes" id="UP000272942">
    <property type="component" value="Unassembled WGS sequence"/>
</dbReference>
<dbReference type="EMBL" id="UZAN01041321">
    <property type="protein sequence ID" value="VDP72665.1"/>
    <property type="molecule type" value="Genomic_DNA"/>
</dbReference>
<gene>
    <name evidence="1" type="ORF">ECPE_LOCUS4459</name>
</gene>
<dbReference type="WBParaSite" id="ECPE_0000447101-mRNA-1">
    <property type="protein sequence ID" value="ECPE_0000447101-mRNA-1"/>
    <property type="gene ID" value="ECPE_0000447101"/>
</dbReference>
<sequence length="238" mass="26999">MDRESSPVQLAWFRHTIGPAALRVVNGFTYSPDEDRGYWQVVISKMEQYCFGESNETYERDIFNQRRQQHADRVNSVQLPAKQKGIFAKMLVTGEEVTFQLDSGASVNIIPKNCPPDTKLDPTQTRLVMWNDANVEPKGETTITLKNPRNGVSSVVSFVVVEPGYVPILGYESIERLGLVSFNYDSFFHHVCKDREYYLKKYASASDGKLEKLPGTDTSHKRRSRARCFTNAADPTCC</sequence>
<protein>
    <submittedName>
        <fullName evidence="3">Peptidase A2 domain-containing protein</fullName>
    </submittedName>
</protein>
<dbReference type="AlphaFoldDB" id="A0A183ABX4"/>
<dbReference type="InterPro" id="IPR021109">
    <property type="entry name" value="Peptidase_aspartic_dom_sf"/>
</dbReference>
<evidence type="ECO:0000313" key="3">
    <source>
        <dbReference type="WBParaSite" id="ECPE_0000447101-mRNA-1"/>
    </source>
</evidence>
<dbReference type="OrthoDB" id="5982854at2759"/>
<evidence type="ECO:0000313" key="2">
    <source>
        <dbReference type="Proteomes" id="UP000272942"/>
    </source>
</evidence>
<reference evidence="1 2" key="2">
    <citation type="submission" date="2018-11" db="EMBL/GenBank/DDBJ databases">
        <authorList>
            <consortium name="Pathogen Informatics"/>
        </authorList>
    </citation>
    <scope>NUCLEOTIDE SEQUENCE [LARGE SCALE GENOMIC DNA]</scope>
    <source>
        <strain evidence="1 2">Egypt</strain>
    </source>
</reference>
<accession>A0A183ABX4</accession>
<organism evidence="3">
    <name type="scientific">Echinostoma caproni</name>
    <dbReference type="NCBI Taxonomy" id="27848"/>
    <lineage>
        <taxon>Eukaryota</taxon>
        <taxon>Metazoa</taxon>
        <taxon>Spiralia</taxon>
        <taxon>Lophotrochozoa</taxon>
        <taxon>Platyhelminthes</taxon>
        <taxon>Trematoda</taxon>
        <taxon>Digenea</taxon>
        <taxon>Plagiorchiida</taxon>
        <taxon>Echinostomata</taxon>
        <taxon>Echinostomatoidea</taxon>
        <taxon>Echinostomatidae</taxon>
        <taxon>Echinostoma</taxon>
    </lineage>
</organism>
<keyword evidence="2" id="KW-1185">Reference proteome</keyword>
<dbReference type="SUPFAM" id="SSF50630">
    <property type="entry name" value="Acid proteases"/>
    <property type="match status" value="1"/>
</dbReference>